<accession>A0A6M8PLH8</accession>
<dbReference type="EMBL" id="MT076268">
    <property type="protein sequence ID" value="QKI31989.1"/>
    <property type="molecule type" value="Genomic_DNA"/>
</dbReference>
<feature type="compositionally biased region" description="Basic and acidic residues" evidence="1">
    <location>
        <begin position="124"/>
        <end position="136"/>
    </location>
</feature>
<feature type="compositionally biased region" description="Polar residues" evidence="1">
    <location>
        <begin position="61"/>
        <end position="70"/>
    </location>
</feature>
<sequence>MLLTKSLHFIFSRLGWCGGGLVIAVVFYLLGPELAKMMAPSGASGASSSEATSVDKGPTRNEASSSGSESWKQYPYLNLSSDNEGNGSAAPSTDRTPRHKPTSDQTVDQQVQTQPPAPAAGPSEPRRDPSLKVNNDLKSRSARRLFTDVWGFRIGPCDQPFALLAREHSLLLTDLPFLLNHAAKPRFLAKGLHFARPKTLLKGSM</sequence>
<name>A0A6M8PLH8_9MAGN</name>
<feature type="region of interest" description="Disordered" evidence="1">
    <location>
        <begin position="39"/>
        <end position="70"/>
    </location>
</feature>
<feature type="compositionally biased region" description="Polar residues" evidence="1">
    <location>
        <begin position="82"/>
        <end position="94"/>
    </location>
</feature>
<dbReference type="AlphaFoldDB" id="A0A6M8PLH8"/>
<proteinExistence type="predicted"/>
<keyword evidence="2" id="KW-0472">Membrane</keyword>
<protein>
    <submittedName>
        <fullName evidence="3">Uncharacterized protein</fullName>
    </submittedName>
</protein>
<keyword evidence="2" id="KW-1133">Transmembrane helix</keyword>
<keyword evidence="3" id="KW-0496">Mitochondrion</keyword>
<feature type="region of interest" description="Disordered" evidence="1">
    <location>
        <begin position="82"/>
        <end position="136"/>
    </location>
</feature>
<feature type="compositionally biased region" description="Low complexity" evidence="1">
    <location>
        <begin position="103"/>
        <end position="114"/>
    </location>
</feature>
<feature type="transmembrane region" description="Helical" evidence="2">
    <location>
        <begin position="6"/>
        <end position="30"/>
    </location>
</feature>
<gene>
    <name evidence="3" type="primary">orf205</name>
</gene>
<organism evidence="3">
    <name type="scientific">Ombrophytum subterraneum</name>
    <dbReference type="NCBI Taxonomy" id="50155"/>
    <lineage>
        <taxon>Eukaryota</taxon>
        <taxon>Viridiplantae</taxon>
        <taxon>Streptophyta</taxon>
        <taxon>Embryophyta</taxon>
        <taxon>Tracheophyta</taxon>
        <taxon>Spermatophyta</taxon>
        <taxon>Magnoliopsida</taxon>
        <taxon>eudicotyledons</taxon>
        <taxon>Gunneridae</taxon>
        <taxon>Pentapetalae</taxon>
        <taxon>Santalales</taxon>
        <taxon>Balanophoraceae</taxon>
        <taxon>Ombrophytum</taxon>
    </lineage>
</organism>
<evidence type="ECO:0000256" key="1">
    <source>
        <dbReference type="SAM" id="MobiDB-lite"/>
    </source>
</evidence>
<reference evidence="3" key="1">
    <citation type="journal article" date="2020" name="Plant Mol. Biol.">
        <title>Multichromosomal structure and foreign tracts in the Ombrophytum subterraneum (Balanophoraceae) mitochondrial genome.</title>
        <authorList>
            <person name="Roulet M.E."/>
            <person name="Garcia L.E."/>
            <person name="Gandini C.L."/>
            <person name="Sato H."/>
            <person name="Ponce G."/>
            <person name="Sanchez-Puerta M.V."/>
        </authorList>
    </citation>
    <scope>NUCLEOTIDE SEQUENCE</scope>
    <source>
        <tissue evidence="3">Tuber</tissue>
    </source>
</reference>
<evidence type="ECO:0000256" key="2">
    <source>
        <dbReference type="SAM" id="Phobius"/>
    </source>
</evidence>
<geneLocation type="mitochondrion" evidence="3"/>
<evidence type="ECO:0000313" key="3">
    <source>
        <dbReference type="EMBL" id="QKI31989.1"/>
    </source>
</evidence>
<keyword evidence="2" id="KW-0812">Transmembrane</keyword>